<comment type="caution">
    <text evidence="2">The sequence shown here is derived from an EMBL/GenBank/DDBJ whole genome shotgun (WGS) entry which is preliminary data.</text>
</comment>
<evidence type="ECO:0000313" key="2">
    <source>
        <dbReference type="EMBL" id="MCT9002791.1"/>
    </source>
</evidence>
<dbReference type="Gene3D" id="3.40.50.11090">
    <property type="match status" value="1"/>
</dbReference>
<keyword evidence="3" id="KW-1185">Reference proteome</keyword>
<sequence>MLKEVFLRGTRFAARVIDAIAGKLGGVATLIRLGPRAYARRRTDVRASRQLSGSTFANGVTTTLTPTRAAGWHRIHWRYVVVFLYGEPKSDISEWLHEAGEVLRAHLLLAPDVASAVDLHRLHPQSFTIADGIDDHPSIDASDVLDWMRRTRRRWDLVFLDASESLPDAARIIELQHAAHEYHHDREIGFVTPGYRSSEGRIAGYDIDRRTGQAAASGLAARDLGQTAIPRYVLTAGAHGFYAASWAIDRVDVAGRHLVGMTLAEQVATLIRRAWAGNIRTLCLASTVLDVRNLPEPCVSGEPRRWVLERQVSPNSGPIRIIFVLNATSISGGIRIVFELANGLSARGFAVEIWSLQNRPSWFNLHVPVVTYRSYEDLLLSLRNEDAIKVATWWETAEVVWLASVNHGVPVYLVQEFETWFYPDDPVAQAAVVASYRKEMIAETEATYQREELARVGLQATLIPNGYDPSVFRPLENWTRSQDGVLALGRSFFQKNFAMTERAWRSLGAERPPLVLFGTEPDIMRDERVTYHERPSDAGVNELYNSAALFVQTSRHEGFCLPILEAMAAGCPVITTDSHGNRDFCRDGVNCVIVPQDDDVALAEAISTLLANPDERRRLATAGLHTAAAYRWSDVLDSVAGFHREISQAGASGSPFA</sequence>
<protein>
    <submittedName>
        <fullName evidence="2">Glycosyltransferase</fullName>
        <ecNumber evidence="2">2.4.-.-</ecNumber>
    </submittedName>
</protein>
<dbReference type="Proteomes" id="UP001300496">
    <property type="component" value="Unassembled WGS sequence"/>
</dbReference>
<proteinExistence type="predicted"/>
<keyword evidence="1 2" id="KW-0808">Transferase</keyword>
<evidence type="ECO:0000256" key="1">
    <source>
        <dbReference type="ARBA" id="ARBA00022679"/>
    </source>
</evidence>
<dbReference type="EMBL" id="JAODOR010000011">
    <property type="protein sequence ID" value="MCT9002791.1"/>
    <property type="molecule type" value="Genomic_DNA"/>
</dbReference>
<dbReference type="RefSeq" id="WP_261607321.1">
    <property type="nucleotide sequence ID" value="NZ_JAODOR010000011.1"/>
</dbReference>
<name>A0ABT2PDU3_9MICO</name>
<accession>A0ABT2PDU3</accession>
<dbReference type="PANTHER" id="PTHR46401:SF2">
    <property type="entry name" value="GLYCOSYLTRANSFERASE WBBK-RELATED"/>
    <property type="match status" value="1"/>
</dbReference>
<keyword evidence="2" id="KW-0328">Glycosyltransferase</keyword>
<gene>
    <name evidence="2" type="ORF">N4R40_10485</name>
</gene>
<dbReference type="PANTHER" id="PTHR46401">
    <property type="entry name" value="GLYCOSYLTRANSFERASE WBBK-RELATED"/>
    <property type="match status" value="1"/>
</dbReference>
<dbReference type="SUPFAM" id="SSF53756">
    <property type="entry name" value="UDP-Glycosyltransferase/glycogen phosphorylase"/>
    <property type="match status" value="1"/>
</dbReference>
<dbReference type="EC" id="2.4.-.-" evidence="2"/>
<dbReference type="Gene3D" id="3.40.50.2000">
    <property type="entry name" value="Glycogen Phosphorylase B"/>
    <property type="match status" value="1"/>
</dbReference>
<dbReference type="GO" id="GO:0016757">
    <property type="term" value="F:glycosyltransferase activity"/>
    <property type="evidence" value="ECO:0007669"/>
    <property type="project" value="UniProtKB-KW"/>
</dbReference>
<reference evidence="2 3" key="1">
    <citation type="journal article" date="2024" name="Int. J. Syst. Evol. Microbiol.">
        <title>Microbacterium memoriense sp. nov., a member of the Actinomycetota from marine beach sediment of the north coast of Portugal.</title>
        <authorList>
            <person name="Santos J.D.N.D."/>
            <person name="Klimek D."/>
            <person name="Calusinska M."/>
            <person name="Lobo-da-Cunha A."/>
            <person name="Catita J."/>
            <person name="Goncalves H."/>
            <person name="Gonzalez I."/>
            <person name="Lage O.M."/>
        </authorList>
    </citation>
    <scope>NUCLEOTIDE SEQUENCE [LARGE SCALE GENOMIC DNA]</scope>
    <source>
        <strain evidence="2 3">PMIC_1C1B</strain>
    </source>
</reference>
<evidence type="ECO:0000313" key="3">
    <source>
        <dbReference type="Proteomes" id="UP001300496"/>
    </source>
</evidence>
<dbReference type="Pfam" id="PF13692">
    <property type="entry name" value="Glyco_trans_1_4"/>
    <property type="match status" value="1"/>
</dbReference>
<organism evidence="2 3">
    <name type="scientific">Microbacterium memoriense</name>
    <dbReference type="NCBI Taxonomy" id="2978350"/>
    <lineage>
        <taxon>Bacteria</taxon>
        <taxon>Bacillati</taxon>
        <taxon>Actinomycetota</taxon>
        <taxon>Actinomycetes</taxon>
        <taxon>Micrococcales</taxon>
        <taxon>Microbacteriaceae</taxon>
        <taxon>Microbacterium</taxon>
    </lineage>
</organism>